<proteinExistence type="predicted"/>
<dbReference type="EMBL" id="RHFK02000002">
    <property type="protein sequence ID" value="TWW80136.1"/>
    <property type="molecule type" value="Genomic_DNA"/>
</dbReference>
<evidence type="ECO:0000313" key="3">
    <source>
        <dbReference type="Proteomes" id="UP000324091"/>
    </source>
</evidence>
<sequence>MAEKEDKISKAKILREREERGEGEGEGRERRGREKKRRGEERRGEERRGEYGHRAQKHIQKYTIYTAGQQVIMQLRRRRYL</sequence>
<gene>
    <name evidence="2" type="ORF">D4764_10G0011660</name>
</gene>
<feature type="compositionally biased region" description="Basic and acidic residues" evidence="1">
    <location>
        <begin position="1"/>
        <end position="53"/>
    </location>
</feature>
<protein>
    <submittedName>
        <fullName evidence="2">Uncharacterized protein</fullName>
    </submittedName>
</protein>
<organism evidence="2 3">
    <name type="scientific">Takifugu flavidus</name>
    <name type="common">sansaifugu</name>
    <dbReference type="NCBI Taxonomy" id="433684"/>
    <lineage>
        <taxon>Eukaryota</taxon>
        <taxon>Metazoa</taxon>
        <taxon>Chordata</taxon>
        <taxon>Craniata</taxon>
        <taxon>Vertebrata</taxon>
        <taxon>Euteleostomi</taxon>
        <taxon>Actinopterygii</taxon>
        <taxon>Neopterygii</taxon>
        <taxon>Teleostei</taxon>
        <taxon>Neoteleostei</taxon>
        <taxon>Acanthomorphata</taxon>
        <taxon>Eupercaria</taxon>
        <taxon>Tetraodontiformes</taxon>
        <taxon>Tetradontoidea</taxon>
        <taxon>Tetraodontidae</taxon>
        <taxon>Takifugu</taxon>
    </lineage>
</organism>
<keyword evidence="3" id="KW-1185">Reference proteome</keyword>
<evidence type="ECO:0000313" key="2">
    <source>
        <dbReference type="EMBL" id="TWW80136.1"/>
    </source>
</evidence>
<comment type="caution">
    <text evidence="2">The sequence shown here is derived from an EMBL/GenBank/DDBJ whole genome shotgun (WGS) entry which is preliminary data.</text>
</comment>
<accession>A0A5C6PMI2</accession>
<feature type="region of interest" description="Disordered" evidence="1">
    <location>
        <begin position="1"/>
        <end position="55"/>
    </location>
</feature>
<evidence type="ECO:0000256" key="1">
    <source>
        <dbReference type="SAM" id="MobiDB-lite"/>
    </source>
</evidence>
<reference evidence="2 3" key="1">
    <citation type="submission" date="2019-04" db="EMBL/GenBank/DDBJ databases">
        <title>Chromosome genome assembly for Takifugu flavidus.</title>
        <authorList>
            <person name="Xiao S."/>
        </authorList>
    </citation>
    <scope>NUCLEOTIDE SEQUENCE [LARGE SCALE GENOMIC DNA]</scope>
    <source>
        <strain evidence="2">HTHZ2018</strain>
        <tissue evidence="2">Muscle</tissue>
    </source>
</reference>
<dbReference type="Proteomes" id="UP000324091">
    <property type="component" value="Chromosome 10"/>
</dbReference>
<dbReference type="AlphaFoldDB" id="A0A5C6PMI2"/>
<name>A0A5C6PMI2_9TELE</name>